<evidence type="ECO:0000313" key="1">
    <source>
        <dbReference type="EMBL" id="CAG2213486.1"/>
    </source>
</evidence>
<evidence type="ECO:0000313" key="2">
    <source>
        <dbReference type="Proteomes" id="UP000683360"/>
    </source>
</evidence>
<dbReference type="OrthoDB" id="6205960at2759"/>
<dbReference type="Proteomes" id="UP000683360">
    <property type="component" value="Unassembled WGS sequence"/>
</dbReference>
<protein>
    <submittedName>
        <fullName evidence="1">Uncharacterized protein</fullName>
    </submittedName>
</protein>
<organism evidence="1 2">
    <name type="scientific">Mytilus edulis</name>
    <name type="common">Blue mussel</name>
    <dbReference type="NCBI Taxonomy" id="6550"/>
    <lineage>
        <taxon>Eukaryota</taxon>
        <taxon>Metazoa</taxon>
        <taxon>Spiralia</taxon>
        <taxon>Lophotrochozoa</taxon>
        <taxon>Mollusca</taxon>
        <taxon>Bivalvia</taxon>
        <taxon>Autobranchia</taxon>
        <taxon>Pteriomorphia</taxon>
        <taxon>Mytilida</taxon>
        <taxon>Mytiloidea</taxon>
        <taxon>Mytilidae</taxon>
        <taxon>Mytilinae</taxon>
        <taxon>Mytilus</taxon>
    </lineage>
</organism>
<reference evidence="1" key="1">
    <citation type="submission" date="2021-03" db="EMBL/GenBank/DDBJ databases">
        <authorList>
            <person name="Bekaert M."/>
        </authorList>
    </citation>
    <scope>NUCLEOTIDE SEQUENCE</scope>
</reference>
<name>A0A8S3RUX7_MYTED</name>
<accession>A0A8S3RUX7</accession>
<comment type="caution">
    <text evidence="1">The sequence shown here is derived from an EMBL/GenBank/DDBJ whole genome shotgun (WGS) entry which is preliminary data.</text>
</comment>
<keyword evidence="2" id="KW-1185">Reference proteome</keyword>
<dbReference type="AlphaFoldDB" id="A0A8S3RUX7"/>
<proteinExistence type="predicted"/>
<gene>
    <name evidence="1" type="ORF">MEDL_27389</name>
</gene>
<sequence length="199" mass="23569">MSLSTLRKNFYRISTLIIEHAADAMRILLHHFIQKNYKISFKAFVEKHQHELYHQFNIAICCQCPTSYRRPCKPIISSMQMETLFDNNCPKLPCHKHSSKCDYCCSTVKQDLKLKDIDITLLRFFLVTYFEEELWQDCLTDVVSFQEFLNKNKHDIFHLVQLKTKCCLCMENPNYTVMVGARKDKLTNHQWKTMFSAAP</sequence>
<dbReference type="EMBL" id="CAJPWZ010001354">
    <property type="protein sequence ID" value="CAG2213486.1"/>
    <property type="molecule type" value="Genomic_DNA"/>
</dbReference>